<evidence type="ECO:0000313" key="5">
    <source>
        <dbReference type="EMBL" id="ACB84787.1"/>
    </source>
</evidence>
<accession>B2A1Y2</accession>
<dbReference type="GO" id="GO:0030170">
    <property type="term" value="F:pyridoxal phosphate binding"/>
    <property type="evidence" value="ECO:0007669"/>
    <property type="project" value="TreeGrafter"/>
</dbReference>
<dbReference type="eggNOG" id="COG3457">
    <property type="taxonomic scope" value="Bacteria"/>
</dbReference>
<dbReference type="PANTHER" id="PTHR30511">
    <property type="entry name" value="ALANINE RACEMASE"/>
    <property type="match status" value="1"/>
</dbReference>
<dbReference type="InterPro" id="IPR029066">
    <property type="entry name" value="PLP-binding_barrel"/>
</dbReference>
<dbReference type="STRING" id="457570.Nther_1204"/>
<dbReference type="Pfam" id="PF01168">
    <property type="entry name" value="Ala_racemase_N"/>
    <property type="match status" value="1"/>
</dbReference>
<dbReference type="CDD" id="cd06815">
    <property type="entry name" value="PLPDE_III_AR_like_1"/>
    <property type="match status" value="1"/>
</dbReference>
<sequence>MEIRSPRVEIYADRIAYNVEYLQKQAAKNNISLVGVTKGVLADHQILDAYLKGGLDYLGDARIQNLKRVRDYGFSGKTLLLRAPMYSEISQVINFANVSLNSELDTLKLLDEESKKQGKTHGYIIMVDVGDRREGVLPEDVKSFVKEAIKLENVKFEGLGLNVGCFGGVLPTTENAQILIDLKSELEQEGIEVPTISGGSTCGLNIMFHNQLPEGINQLRVGEAFLIGNDSVRETPIPGTYQDTFRLVTEIIEIKDRPSQPEGEIGKDPFGNVPEFPDRGIRKRAIAAIGKQDVAIGSLLPEDEQVTIEGASSDHLILDITDSDHNYKIGDEITFDMEYGAVLFTMTSPYVQKEYIWDSI</sequence>
<keyword evidence="6" id="KW-1185">Reference proteome</keyword>
<keyword evidence="2" id="KW-0663">Pyridoxal phosphate</keyword>
<evidence type="ECO:0000256" key="2">
    <source>
        <dbReference type="ARBA" id="ARBA00022898"/>
    </source>
</evidence>
<reference evidence="5 6" key="2">
    <citation type="journal article" date="2011" name="J. Bacteriol.">
        <title>Complete genome sequence of the anaerobic, halophilic alkalithermophile Natranaerobius thermophilus JW/NM-WN-LF.</title>
        <authorList>
            <person name="Zhao B."/>
            <person name="Mesbah N.M."/>
            <person name="Dalin E."/>
            <person name="Goodwin L."/>
            <person name="Nolan M."/>
            <person name="Pitluck S."/>
            <person name="Chertkov O."/>
            <person name="Brettin T.S."/>
            <person name="Han J."/>
            <person name="Larimer F.W."/>
            <person name="Land M.L."/>
            <person name="Hauser L."/>
            <person name="Kyrpides N."/>
            <person name="Wiegel J."/>
        </authorList>
    </citation>
    <scope>NUCLEOTIDE SEQUENCE [LARGE SCALE GENOMIC DNA]</scope>
    <source>
        <strain evidence="6">ATCC BAA-1301 / DSM 18059 / JW/NM-WN-LF</strain>
    </source>
</reference>
<dbReference type="KEGG" id="nth:Nther_1204"/>
<dbReference type="GO" id="GO:0005829">
    <property type="term" value="C:cytosol"/>
    <property type="evidence" value="ECO:0007669"/>
    <property type="project" value="TreeGrafter"/>
</dbReference>
<protein>
    <submittedName>
        <fullName evidence="5">Alanine racemase domain protein</fullName>
    </submittedName>
</protein>
<dbReference type="InParanoid" id="B2A1Y2"/>
<keyword evidence="3" id="KW-0413">Isomerase</keyword>
<reference evidence="5 6" key="1">
    <citation type="submission" date="2008-04" db="EMBL/GenBank/DDBJ databases">
        <title>Complete sequence of chromosome of Natranaerobius thermophilus JW/NM-WN-LF.</title>
        <authorList>
            <consortium name="US DOE Joint Genome Institute"/>
            <person name="Copeland A."/>
            <person name="Lucas S."/>
            <person name="Lapidus A."/>
            <person name="Glavina del Rio T."/>
            <person name="Dalin E."/>
            <person name="Tice H."/>
            <person name="Bruce D."/>
            <person name="Goodwin L."/>
            <person name="Pitluck S."/>
            <person name="Chertkov O."/>
            <person name="Brettin T."/>
            <person name="Detter J.C."/>
            <person name="Han C."/>
            <person name="Kuske C.R."/>
            <person name="Schmutz J."/>
            <person name="Larimer F."/>
            <person name="Land M."/>
            <person name="Hauser L."/>
            <person name="Kyrpides N."/>
            <person name="Lykidis A."/>
            <person name="Mesbah N.M."/>
            <person name="Wiegel J."/>
        </authorList>
    </citation>
    <scope>NUCLEOTIDE SEQUENCE [LARGE SCALE GENOMIC DNA]</scope>
    <source>
        <strain evidence="6">ATCC BAA-1301 / DSM 18059 / JW/NM-WN-LF</strain>
    </source>
</reference>
<evidence type="ECO:0000313" key="6">
    <source>
        <dbReference type="Proteomes" id="UP000001683"/>
    </source>
</evidence>
<evidence type="ECO:0000256" key="1">
    <source>
        <dbReference type="ARBA" id="ARBA00001933"/>
    </source>
</evidence>
<dbReference type="OrthoDB" id="504078at2"/>
<dbReference type="InterPro" id="IPR000821">
    <property type="entry name" value="Ala_racemase"/>
</dbReference>
<dbReference type="EMBL" id="CP001034">
    <property type="protein sequence ID" value="ACB84787.1"/>
    <property type="molecule type" value="Genomic_DNA"/>
</dbReference>
<name>B2A1Y2_NATTJ</name>
<comment type="cofactor">
    <cofactor evidence="1">
        <name>pyridoxal 5'-phosphate</name>
        <dbReference type="ChEBI" id="CHEBI:597326"/>
    </cofactor>
</comment>
<organism evidence="5 6">
    <name type="scientific">Natranaerobius thermophilus (strain ATCC BAA-1301 / DSM 18059 / JW/NM-WN-LF)</name>
    <dbReference type="NCBI Taxonomy" id="457570"/>
    <lineage>
        <taxon>Bacteria</taxon>
        <taxon>Bacillati</taxon>
        <taxon>Bacillota</taxon>
        <taxon>Clostridia</taxon>
        <taxon>Natranaerobiales</taxon>
        <taxon>Natranaerobiaceae</taxon>
        <taxon>Natranaerobius</taxon>
    </lineage>
</organism>
<dbReference type="InterPro" id="IPR001608">
    <property type="entry name" value="Ala_racemase_N"/>
</dbReference>
<gene>
    <name evidence="5" type="ordered locus">Nther_1204</name>
</gene>
<dbReference type="PANTHER" id="PTHR30511:SF3">
    <property type="entry name" value="LYSINE RACEMASE"/>
    <property type="match status" value="1"/>
</dbReference>
<dbReference type="GO" id="GO:0008784">
    <property type="term" value="F:alanine racemase activity"/>
    <property type="evidence" value="ECO:0007669"/>
    <property type="project" value="TreeGrafter"/>
</dbReference>
<dbReference type="SUPFAM" id="SSF51419">
    <property type="entry name" value="PLP-binding barrel"/>
    <property type="match status" value="1"/>
</dbReference>
<dbReference type="AlphaFoldDB" id="B2A1Y2"/>
<evidence type="ECO:0000256" key="3">
    <source>
        <dbReference type="ARBA" id="ARBA00023235"/>
    </source>
</evidence>
<dbReference type="HOGENOM" id="CLU_067103_0_0_9"/>
<dbReference type="Proteomes" id="UP000001683">
    <property type="component" value="Chromosome"/>
</dbReference>
<proteinExistence type="predicted"/>
<dbReference type="Gene3D" id="3.20.20.10">
    <property type="entry name" value="Alanine racemase"/>
    <property type="match status" value="1"/>
</dbReference>
<dbReference type="RefSeq" id="WP_012447662.1">
    <property type="nucleotide sequence ID" value="NC_010718.1"/>
</dbReference>
<feature type="domain" description="Alanine racemase N-terminal" evidence="4">
    <location>
        <begin position="12"/>
        <end position="225"/>
    </location>
</feature>
<evidence type="ECO:0000259" key="4">
    <source>
        <dbReference type="Pfam" id="PF01168"/>
    </source>
</evidence>